<dbReference type="Gene3D" id="2.160.20.80">
    <property type="entry name" value="E3 ubiquitin-protein ligase SopA"/>
    <property type="match status" value="1"/>
</dbReference>
<sequence length="222" mass="24239">MPSRTTVLKEPKAPRIPASLTPADPLNDELRDDGTYIALEWGPFDLVGHDVENIDVERCRFTDTRLSAGTLRRAGFADVAFTGCDLANLRLFDSRAFNARVFRSRLTGMSWTDCGLRDVLFDDCRADLSDYRFSRFKDVVFRDCNLREANFQGADLAGVRFENCRLAGAQFSGATLTGARFTGCDLWDVAGVESLDGAVLAPSDARSALPSLAAALGITIAD</sequence>
<comment type="caution">
    <text evidence="3">The sequence shown here is derived from an EMBL/GenBank/DDBJ whole genome shotgun (WGS) entry which is preliminary data.</text>
</comment>
<protein>
    <submittedName>
        <fullName evidence="3">Pentapeptide repeat-containing protein</fullName>
    </submittedName>
</protein>
<evidence type="ECO:0000313" key="4">
    <source>
        <dbReference type="Proteomes" id="UP001596972"/>
    </source>
</evidence>
<dbReference type="PANTHER" id="PTHR47485">
    <property type="entry name" value="THYLAKOID LUMENAL 17.4 KDA PROTEIN, CHLOROPLASTIC"/>
    <property type="match status" value="1"/>
</dbReference>
<dbReference type="PANTHER" id="PTHR47485:SF1">
    <property type="entry name" value="THYLAKOID LUMENAL 17.4 KDA PROTEIN, CHLOROPLASTIC"/>
    <property type="match status" value="1"/>
</dbReference>
<proteinExistence type="predicted"/>
<dbReference type="EMBL" id="JBHTJA010000073">
    <property type="protein sequence ID" value="MFD0904089.1"/>
    <property type="molecule type" value="Genomic_DNA"/>
</dbReference>
<gene>
    <name evidence="3" type="ORF">ACFQ11_27150</name>
</gene>
<organism evidence="3 4">
    <name type="scientific">Actinomadura sediminis</name>
    <dbReference type="NCBI Taxonomy" id="1038904"/>
    <lineage>
        <taxon>Bacteria</taxon>
        <taxon>Bacillati</taxon>
        <taxon>Actinomycetota</taxon>
        <taxon>Actinomycetes</taxon>
        <taxon>Streptosporangiales</taxon>
        <taxon>Thermomonosporaceae</taxon>
        <taxon>Actinomadura</taxon>
    </lineage>
</organism>
<dbReference type="InterPro" id="IPR001646">
    <property type="entry name" value="5peptide_repeat"/>
</dbReference>
<keyword evidence="1" id="KW-0677">Repeat</keyword>
<reference evidence="4" key="1">
    <citation type="journal article" date="2019" name="Int. J. Syst. Evol. Microbiol.">
        <title>The Global Catalogue of Microorganisms (GCM) 10K type strain sequencing project: providing services to taxonomists for standard genome sequencing and annotation.</title>
        <authorList>
            <consortium name="The Broad Institute Genomics Platform"/>
            <consortium name="The Broad Institute Genome Sequencing Center for Infectious Disease"/>
            <person name="Wu L."/>
            <person name="Ma J."/>
        </authorList>
    </citation>
    <scope>NUCLEOTIDE SEQUENCE [LARGE SCALE GENOMIC DNA]</scope>
    <source>
        <strain evidence="4">JCM 31202</strain>
    </source>
</reference>
<dbReference type="RefSeq" id="WP_378303583.1">
    <property type="nucleotide sequence ID" value="NZ_JBHTJA010000073.1"/>
</dbReference>
<dbReference type="Proteomes" id="UP001596972">
    <property type="component" value="Unassembled WGS sequence"/>
</dbReference>
<dbReference type="Pfam" id="PF13599">
    <property type="entry name" value="Pentapeptide_4"/>
    <property type="match status" value="1"/>
</dbReference>
<feature type="region of interest" description="Disordered" evidence="2">
    <location>
        <begin position="1"/>
        <end position="25"/>
    </location>
</feature>
<evidence type="ECO:0000256" key="2">
    <source>
        <dbReference type="SAM" id="MobiDB-lite"/>
    </source>
</evidence>
<name>A0ABW3EWY2_9ACTN</name>
<evidence type="ECO:0000256" key="1">
    <source>
        <dbReference type="ARBA" id="ARBA00022737"/>
    </source>
</evidence>
<dbReference type="SUPFAM" id="SSF141571">
    <property type="entry name" value="Pentapeptide repeat-like"/>
    <property type="match status" value="1"/>
</dbReference>
<evidence type="ECO:0000313" key="3">
    <source>
        <dbReference type="EMBL" id="MFD0904089.1"/>
    </source>
</evidence>
<accession>A0ABW3EWY2</accession>
<keyword evidence="4" id="KW-1185">Reference proteome</keyword>